<dbReference type="InterPro" id="IPR013758">
    <property type="entry name" value="Topo_IIA_A/C_ab"/>
</dbReference>
<reference evidence="9 10" key="1">
    <citation type="submission" date="2021-01" db="EMBL/GenBank/DDBJ databases">
        <title>Chryseolinea sp. Jin1 Genome sequencing and assembly.</title>
        <authorList>
            <person name="Kim I."/>
        </authorList>
    </citation>
    <scope>NUCLEOTIDE SEQUENCE [LARGE SCALE GENOMIC DNA]</scope>
    <source>
        <strain evidence="9 10">Jin1</strain>
    </source>
</reference>
<evidence type="ECO:0000259" key="8">
    <source>
        <dbReference type="PROSITE" id="PS52040"/>
    </source>
</evidence>
<accession>A0ABS1KXN4</accession>
<dbReference type="Gene3D" id="1.10.268.10">
    <property type="entry name" value="Topoisomerase, domain 3"/>
    <property type="match status" value="1"/>
</dbReference>
<proteinExistence type="inferred from homology"/>
<organism evidence="9 10">
    <name type="scientific">Chryseolinea lacunae</name>
    <dbReference type="NCBI Taxonomy" id="2801331"/>
    <lineage>
        <taxon>Bacteria</taxon>
        <taxon>Pseudomonadati</taxon>
        <taxon>Bacteroidota</taxon>
        <taxon>Cytophagia</taxon>
        <taxon>Cytophagales</taxon>
        <taxon>Fulvivirgaceae</taxon>
        <taxon>Chryseolinea</taxon>
    </lineage>
</organism>
<protein>
    <submittedName>
        <fullName evidence="9">DNA gyrase/topoisomerase IV subunit A</fullName>
    </submittedName>
</protein>
<feature type="compositionally biased region" description="Basic residues" evidence="7">
    <location>
        <begin position="928"/>
        <end position="974"/>
    </location>
</feature>
<dbReference type="InterPro" id="IPR013760">
    <property type="entry name" value="Topo_IIA-like_dom_sf"/>
</dbReference>
<evidence type="ECO:0000256" key="4">
    <source>
        <dbReference type="ARBA" id="ARBA00023125"/>
    </source>
</evidence>
<dbReference type="NCBIfam" id="NF009397">
    <property type="entry name" value="PRK12758.1"/>
    <property type="match status" value="1"/>
</dbReference>
<dbReference type="Gene3D" id="3.30.1360.40">
    <property type="match status" value="1"/>
</dbReference>
<evidence type="ECO:0000313" key="9">
    <source>
        <dbReference type="EMBL" id="MBL0744211.1"/>
    </source>
</evidence>
<evidence type="ECO:0000256" key="7">
    <source>
        <dbReference type="SAM" id="MobiDB-lite"/>
    </source>
</evidence>
<feature type="domain" description="Topo IIA-type catalytic" evidence="8">
    <location>
        <begin position="54"/>
        <end position="461"/>
    </location>
</feature>
<evidence type="ECO:0000256" key="2">
    <source>
        <dbReference type="ARBA" id="ARBA00008263"/>
    </source>
</evidence>
<dbReference type="Pfam" id="PF00521">
    <property type="entry name" value="DNA_topoisoIV"/>
    <property type="match status" value="1"/>
</dbReference>
<gene>
    <name evidence="9" type="ORF">JI741_23470</name>
</gene>
<dbReference type="PANTHER" id="PTHR43493:SF5">
    <property type="entry name" value="DNA GYRASE SUBUNIT A, CHLOROPLASTIC_MITOCHONDRIAL"/>
    <property type="match status" value="1"/>
</dbReference>
<feature type="compositionally biased region" description="Low complexity" evidence="7">
    <location>
        <begin position="873"/>
        <end position="927"/>
    </location>
</feature>
<feature type="region of interest" description="Disordered" evidence="7">
    <location>
        <begin position="861"/>
        <end position="974"/>
    </location>
</feature>
<keyword evidence="4 6" id="KW-0238">DNA-binding</keyword>
<comment type="caution">
    <text evidence="9">The sequence shown here is derived from an EMBL/GenBank/DDBJ whole genome shotgun (WGS) entry which is preliminary data.</text>
</comment>
<feature type="region of interest" description="Disordered" evidence="7">
    <location>
        <begin position="1"/>
        <end position="24"/>
    </location>
</feature>
<dbReference type="InterPro" id="IPR050220">
    <property type="entry name" value="Type_II_DNA_Topoisomerases"/>
</dbReference>
<comment type="similarity">
    <text evidence="2">Belongs to the type II topoisomerase GyrA/ParC subunit family.</text>
</comment>
<evidence type="ECO:0000256" key="6">
    <source>
        <dbReference type="PROSITE-ProRule" id="PRU01384"/>
    </source>
</evidence>
<evidence type="ECO:0000313" key="10">
    <source>
        <dbReference type="Proteomes" id="UP000613030"/>
    </source>
</evidence>
<name>A0ABS1KXN4_9BACT</name>
<dbReference type="EMBL" id="JAERRB010000010">
    <property type="protein sequence ID" value="MBL0744211.1"/>
    <property type="molecule type" value="Genomic_DNA"/>
</dbReference>
<dbReference type="InterPro" id="IPR002205">
    <property type="entry name" value="Topo_IIA_dom_A"/>
</dbReference>
<keyword evidence="5 6" id="KW-0413">Isomerase</keyword>
<keyword evidence="3 6" id="KW-0799">Topoisomerase</keyword>
<dbReference type="InterPro" id="IPR013757">
    <property type="entry name" value="Topo_IIA_A_a_sf"/>
</dbReference>
<dbReference type="SMART" id="SM00434">
    <property type="entry name" value="TOP4c"/>
    <property type="match status" value="1"/>
</dbReference>
<dbReference type="Proteomes" id="UP000613030">
    <property type="component" value="Unassembled WGS sequence"/>
</dbReference>
<dbReference type="RefSeq" id="WP_202013869.1">
    <property type="nucleotide sequence ID" value="NZ_JAERRB010000010.1"/>
</dbReference>
<evidence type="ECO:0000256" key="1">
    <source>
        <dbReference type="ARBA" id="ARBA00000185"/>
    </source>
</evidence>
<comment type="catalytic activity">
    <reaction evidence="1 6">
        <text>ATP-dependent breakage, passage and rejoining of double-stranded DNA.</text>
        <dbReference type="EC" id="5.6.2.2"/>
    </reaction>
</comment>
<feature type="active site" description="O-(5'-phospho-DNA)-tyrosine intermediate" evidence="6">
    <location>
        <position position="135"/>
    </location>
</feature>
<evidence type="ECO:0000256" key="3">
    <source>
        <dbReference type="ARBA" id="ARBA00023029"/>
    </source>
</evidence>
<dbReference type="PANTHER" id="PTHR43493">
    <property type="entry name" value="DNA GYRASE/TOPOISOMERASE SUBUNIT A"/>
    <property type="match status" value="1"/>
</dbReference>
<dbReference type="Gene3D" id="3.90.199.10">
    <property type="entry name" value="Topoisomerase II, domain 5"/>
    <property type="match status" value="1"/>
</dbReference>
<dbReference type="SUPFAM" id="SSF56719">
    <property type="entry name" value="Type II DNA topoisomerase"/>
    <property type="match status" value="1"/>
</dbReference>
<keyword evidence="10" id="KW-1185">Reference proteome</keyword>
<evidence type="ECO:0000256" key="5">
    <source>
        <dbReference type="ARBA" id="ARBA00023235"/>
    </source>
</evidence>
<feature type="compositionally biased region" description="Pro residues" evidence="7">
    <location>
        <begin position="9"/>
        <end position="18"/>
    </location>
</feature>
<dbReference type="PROSITE" id="PS52040">
    <property type="entry name" value="TOPO_IIA"/>
    <property type="match status" value="1"/>
</dbReference>
<sequence length="974" mass="108983">MSKKDKPNAGPPRRPPVPEGHEGGEDVVHSVAIDGLYENWFLDYASYVILERAVPKIEDGFKPVQRRIMHSLKEMDDGRFNKVANVIGNTMQFHPHGDAAIGEAMVNIGQKDILIETQGNWGDVRTGDGAAAPRYIEARLSKFALDVVYNPQTTEWQLSYDGRKREPVTLPVKFPLLLAQGVEGIAVGLSTKILPHNFCELIKASVDILKGKNPKIYPDFPTGGIGDFTDYNQGLRGGKIKVRAKIEIIDKKTLVIKDIPFSTTTTSLMESIVKASEKGQIKVKQVIDNTAADVEIQILLQPGQSPEIAMDALYAFTDCEISISPNACVIVEDKPRFLAVGDILKYNTQQTVKLLKQELEIRKNELMEKILFSSLEKIFIENRIYRNIEEAESWEEVIETIDKGLKPHKKKFYREITRDDIIRLTEIRIKRISKFDSFKADELLRDLQKELKETEHHLKNLVDYAIAYYQNLLTKYGKGRERKTEIKSFQSVTAVEVIANNQKLYVNRTDGFVGYGLKRDEYIADCSELDDVIAIRKDGKLLVSRIQEKAFMGKDIMFVGIWKKGDERMVYNVIYSDGKSGSGFVKRFNLPGVIRDKEYDLTQGHPNSKLYYVSGNANGEAEQVEVKLSQSSSARKKVFEFDFSELEVKGRSARGNILTKYPMRKVDFLKAGGSTLSKLDLWFDPDSGRLNKEKRGKYLGKFDGDDQLITFSRNGTYKITGYDLTNRYEPEKTLLVEKFNPKKPISAVYVDGESKQYMVKRFMIETTTLDKEFGFISEGIGSRLVLATSSETPEVEMTEVRGKDKEKVTEVINLEELIDVKGWKAQGNRLSQNKVTNVTLMADPEETGFEEGDADNDIIEAADGGQKKKNLKTSKTSTTPTSGSRKASKQTSSVSRKSPSTKSPQTSKKTGSPGSKSKSSSKTSSAGKAKKAAPTKVKAAKKAKAKPVKAKPAKKAAKAPAKKAKPAKTAKKKR</sequence>
<dbReference type="NCBIfam" id="NF007209">
    <property type="entry name" value="PRK09631.1"/>
    <property type="match status" value="1"/>
</dbReference>